<protein>
    <submittedName>
        <fullName evidence="2">Uncharacterized protein</fullName>
    </submittedName>
</protein>
<feature type="region of interest" description="Disordered" evidence="1">
    <location>
        <begin position="59"/>
        <end position="85"/>
    </location>
</feature>
<name>A0A6G0XAE5_9STRA</name>
<evidence type="ECO:0000313" key="2">
    <source>
        <dbReference type="EMBL" id="KAF0737004.1"/>
    </source>
</evidence>
<reference evidence="2 3" key="1">
    <citation type="submission" date="2019-07" db="EMBL/GenBank/DDBJ databases">
        <title>Genomics analysis of Aphanomyces spp. identifies a new class of oomycete effector associated with host adaptation.</title>
        <authorList>
            <person name="Gaulin E."/>
        </authorList>
    </citation>
    <scope>NUCLEOTIDE SEQUENCE [LARGE SCALE GENOMIC DNA]</scope>
    <source>
        <strain evidence="2 3">ATCC 201684</strain>
    </source>
</reference>
<dbReference type="Proteomes" id="UP000481153">
    <property type="component" value="Unassembled WGS sequence"/>
</dbReference>
<feature type="compositionally biased region" description="Polar residues" evidence="1">
    <location>
        <begin position="64"/>
        <end position="78"/>
    </location>
</feature>
<feature type="region of interest" description="Disordered" evidence="1">
    <location>
        <begin position="169"/>
        <end position="191"/>
    </location>
</feature>
<comment type="caution">
    <text evidence="2">The sequence shown here is derived from an EMBL/GenBank/DDBJ whole genome shotgun (WGS) entry which is preliminary data.</text>
</comment>
<sequence>MADKSEAARPVVSTTDLETCVSKQPWSFVQMNMSLLPIARPLPVYTSPSALMRKKTALGIKPRTPNNPTTDKASTISPRRQGELVSGDVVPPLSLRERVLRKKEDLFVDVQPPPRTRCMSEEYWDASSVDSERGYDSDDFLVSRQNVSDKSCVRVKRILEILDEDRCKEDTMHTSPRSAKRRCQLNLGHPS</sequence>
<dbReference type="VEuPathDB" id="FungiDB:AeMF1_004048"/>
<organism evidence="2 3">
    <name type="scientific">Aphanomyces euteiches</name>
    <dbReference type="NCBI Taxonomy" id="100861"/>
    <lineage>
        <taxon>Eukaryota</taxon>
        <taxon>Sar</taxon>
        <taxon>Stramenopiles</taxon>
        <taxon>Oomycota</taxon>
        <taxon>Saprolegniomycetes</taxon>
        <taxon>Saprolegniales</taxon>
        <taxon>Verrucalvaceae</taxon>
        <taxon>Aphanomyces</taxon>
    </lineage>
</organism>
<gene>
    <name evidence="2" type="ORF">Ae201684_006815</name>
</gene>
<evidence type="ECO:0000313" key="3">
    <source>
        <dbReference type="Proteomes" id="UP000481153"/>
    </source>
</evidence>
<proteinExistence type="predicted"/>
<dbReference type="AlphaFoldDB" id="A0A6G0XAE5"/>
<keyword evidence="3" id="KW-1185">Reference proteome</keyword>
<evidence type="ECO:0000256" key="1">
    <source>
        <dbReference type="SAM" id="MobiDB-lite"/>
    </source>
</evidence>
<dbReference type="EMBL" id="VJMJ01000085">
    <property type="protein sequence ID" value="KAF0737004.1"/>
    <property type="molecule type" value="Genomic_DNA"/>
</dbReference>
<accession>A0A6G0XAE5</accession>